<reference evidence="6" key="2">
    <citation type="submission" date="2021-04" db="EMBL/GenBank/DDBJ databases">
        <authorList>
            <person name="Gilroy R."/>
        </authorList>
    </citation>
    <scope>NUCLEOTIDE SEQUENCE</scope>
    <source>
        <strain evidence="6">ChiBcec1-1630</strain>
    </source>
</reference>
<dbReference type="PANTHER" id="PTHR30204">
    <property type="entry name" value="REDOX-CYCLING DRUG-SENSING TRANSCRIPTIONAL ACTIVATOR SOXR"/>
    <property type="match status" value="1"/>
</dbReference>
<dbReference type="Proteomes" id="UP000823922">
    <property type="component" value="Unassembled WGS sequence"/>
</dbReference>
<proteinExistence type="predicted"/>
<evidence type="ECO:0000256" key="1">
    <source>
        <dbReference type="ARBA" id="ARBA00022491"/>
    </source>
</evidence>
<comment type="caution">
    <text evidence="6">The sequence shown here is derived from an EMBL/GenBank/DDBJ whole genome shotgun (WGS) entry which is preliminary data.</text>
</comment>
<keyword evidence="2" id="KW-0805">Transcription regulation</keyword>
<dbReference type="Pfam" id="PF13411">
    <property type="entry name" value="MerR_1"/>
    <property type="match status" value="1"/>
</dbReference>
<evidence type="ECO:0000256" key="4">
    <source>
        <dbReference type="ARBA" id="ARBA00023163"/>
    </source>
</evidence>
<name>A0A9D2QIK2_9FIRM</name>
<dbReference type="Gene3D" id="1.10.1660.10">
    <property type="match status" value="1"/>
</dbReference>
<evidence type="ECO:0000259" key="5">
    <source>
        <dbReference type="PROSITE" id="PS50937"/>
    </source>
</evidence>
<dbReference type="InterPro" id="IPR047057">
    <property type="entry name" value="MerR_fam"/>
</dbReference>
<reference evidence="6" key="1">
    <citation type="journal article" date="2021" name="PeerJ">
        <title>Extensive microbial diversity within the chicken gut microbiome revealed by metagenomics and culture.</title>
        <authorList>
            <person name="Gilroy R."/>
            <person name="Ravi A."/>
            <person name="Getino M."/>
            <person name="Pursley I."/>
            <person name="Horton D.L."/>
            <person name="Alikhan N.F."/>
            <person name="Baker D."/>
            <person name="Gharbi K."/>
            <person name="Hall N."/>
            <person name="Watson M."/>
            <person name="Adriaenssens E.M."/>
            <person name="Foster-Nyarko E."/>
            <person name="Jarju S."/>
            <person name="Secka A."/>
            <person name="Antonio M."/>
            <person name="Oren A."/>
            <person name="Chaudhuri R.R."/>
            <person name="La Ragione R."/>
            <person name="Hildebrand F."/>
            <person name="Pallen M.J."/>
        </authorList>
    </citation>
    <scope>NUCLEOTIDE SEQUENCE</scope>
    <source>
        <strain evidence="6">ChiBcec1-1630</strain>
    </source>
</reference>
<feature type="domain" description="HTH merR-type" evidence="5">
    <location>
        <begin position="5"/>
        <end position="75"/>
    </location>
</feature>
<accession>A0A9D2QIK2</accession>
<dbReference type="GO" id="GO:0003677">
    <property type="term" value="F:DNA binding"/>
    <property type="evidence" value="ECO:0007669"/>
    <property type="project" value="UniProtKB-KW"/>
</dbReference>
<evidence type="ECO:0000256" key="2">
    <source>
        <dbReference type="ARBA" id="ARBA00023015"/>
    </source>
</evidence>
<dbReference type="PROSITE" id="PS00552">
    <property type="entry name" value="HTH_MERR_1"/>
    <property type="match status" value="1"/>
</dbReference>
<dbReference type="PROSITE" id="PS50937">
    <property type="entry name" value="HTH_MERR_2"/>
    <property type="match status" value="1"/>
</dbReference>
<dbReference type="InterPro" id="IPR000551">
    <property type="entry name" value="MerR-type_HTH_dom"/>
</dbReference>
<dbReference type="InterPro" id="IPR009061">
    <property type="entry name" value="DNA-bd_dom_put_sf"/>
</dbReference>
<sequence>MKNGYFQIGEVSRITGLSKDTLHFYEKAGLLMPDYIDPENQYRYYSRKNLWQIDIITTCRKLSIPLEKVRQILSFRNNQKIVDLLMEYREEALRLSAYYQQVADDILWYNKENQNILQQKQQCTVEEKWLDEEIVIAGSGKRDQKSYHADLQEAAKEEVYRTPSIRKKYGYVLDASRIRDKQFIKQREYLKIENGSYRNIPSENLLTLPAGRYAVFMLHIQNETADFSPLLNWLQENHAEVDVIFAEEAGLQLFEYIPDYYCEIKAHLKKA</sequence>
<keyword evidence="4" id="KW-0804">Transcription</keyword>
<evidence type="ECO:0000313" key="6">
    <source>
        <dbReference type="EMBL" id="HJC86779.1"/>
    </source>
</evidence>
<evidence type="ECO:0000256" key="3">
    <source>
        <dbReference type="ARBA" id="ARBA00023125"/>
    </source>
</evidence>
<dbReference type="EMBL" id="DWVS01000044">
    <property type="protein sequence ID" value="HJC86779.1"/>
    <property type="molecule type" value="Genomic_DNA"/>
</dbReference>
<keyword evidence="1" id="KW-0678">Repressor</keyword>
<evidence type="ECO:0000313" key="7">
    <source>
        <dbReference type="Proteomes" id="UP000823922"/>
    </source>
</evidence>
<dbReference type="GO" id="GO:0003700">
    <property type="term" value="F:DNA-binding transcription factor activity"/>
    <property type="evidence" value="ECO:0007669"/>
    <property type="project" value="InterPro"/>
</dbReference>
<gene>
    <name evidence="6" type="ORF">H9926_02025</name>
</gene>
<dbReference type="AlphaFoldDB" id="A0A9D2QIK2"/>
<dbReference type="SMART" id="SM00422">
    <property type="entry name" value="HTH_MERR"/>
    <property type="match status" value="1"/>
</dbReference>
<protein>
    <submittedName>
        <fullName evidence="6">MerR family transcriptional regulator</fullName>
    </submittedName>
</protein>
<organism evidence="6 7">
    <name type="scientific">Candidatus Eisenbergiella intestinigallinarum</name>
    <dbReference type="NCBI Taxonomy" id="2838549"/>
    <lineage>
        <taxon>Bacteria</taxon>
        <taxon>Bacillati</taxon>
        <taxon>Bacillota</taxon>
        <taxon>Clostridia</taxon>
        <taxon>Lachnospirales</taxon>
        <taxon>Lachnospiraceae</taxon>
        <taxon>Eisenbergiella</taxon>
    </lineage>
</organism>
<dbReference type="SUPFAM" id="SSF46955">
    <property type="entry name" value="Putative DNA-binding domain"/>
    <property type="match status" value="1"/>
</dbReference>
<keyword evidence="3" id="KW-0238">DNA-binding</keyword>
<dbReference type="PANTHER" id="PTHR30204:SF69">
    <property type="entry name" value="MERR-FAMILY TRANSCRIPTIONAL REGULATOR"/>
    <property type="match status" value="1"/>
</dbReference>